<organism evidence="1 2">
    <name type="scientific">Nitrosomonas ureae</name>
    <dbReference type="NCBI Taxonomy" id="44577"/>
    <lineage>
        <taxon>Bacteria</taxon>
        <taxon>Pseudomonadati</taxon>
        <taxon>Pseudomonadota</taxon>
        <taxon>Betaproteobacteria</taxon>
        <taxon>Nitrosomonadales</taxon>
        <taxon>Nitrosomonadaceae</taxon>
        <taxon>Nitrosomonas</taxon>
    </lineage>
</organism>
<sequence length="81" mass="9465">MQDFLGTIKRSIIYAKLVPIRQTFGCKLKRIIEDYKPVDNQNGNRFKISMNKPIPGHGRGLAYFQSFVIVFKTTLKRLELY</sequence>
<dbReference type="Proteomes" id="UP000236753">
    <property type="component" value="Unassembled WGS sequence"/>
</dbReference>
<evidence type="ECO:0000313" key="2">
    <source>
        <dbReference type="Proteomes" id="UP000236753"/>
    </source>
</evidence>
<dbReference type="EMBL" id="FNUX01000022">
    <property type="protein sequence ID" value="SEG04307.1"/>
    <property type="molecule type" value="Genomic_DNA"/>
</dbReference>
<dbReference type="AlphaFoldDB" id="A0A1H5WZ59"/>
<proteinExistence type="predicted"/>
<evidence type="ECO:0000313" key="1">
    <source>
        <dbReference type="EMBL" id="SEG04307.1"/>
    </source>
</evidence>
<protein>
    <submittedName>
        <fullName evidence="1">Uncharacterized protein</fullName>
    </submittedName>
</protein>
<accession>A0A1H5WZ59</accession>
<name>A0A1H5WZ59_9PROT</name>
<gene>
    <name evidence="1" type="ORF">SAMN05216334_12224</name>
</gene>
<reference evidence="1 2" key="1">
    <citation type="submission" date="2016-10" db="EMBL/GenBank/DDBJ databases">
        <authorList>
            <person name="de Groot N.N."/>
        </authorList>
    </citation>
    <scope>NUCLEOTIDE SEQUENCE [LARGE SCALE GENOMIC DNA]</scope>
    <source>
        <strain evidence="1 2">Nm13</strain>
    </source>
</reference>